<evidence type="ECO:0000313" key="11">
    <source>
        <dbReference type="Proteomes" id="UP000527324"/>
    </source>
</evidence>
<dbReference type="FunFam" id="2.40.110.10:FF:000011">
    <property type="entry name" value="Acyl-CoA dehydrogenase FadE34"/>
    <property type="match status" value="1"/>
</dbReference>
<dbReference type="Gene3D" id="2.40.110.10">
    <property type="entry name" value="Butyryl-CoA Dehydrogenase, subunit A, domain 2"/>
    <property type="match status" value="1"/>
</dbReference>
<dbReference type="Pfam" id="PF02771">
    <property type="entry name" value="Acyl-CoA_dh_N"/>
    <property type="match status" value="1"/>
</dbReference>
<dbReference type="SUPFAM" id="SSF56645">
    <property type="entry name" value="Acyl-CoA dehydrogenase NM domain-like"/>
    <property type="match status" value="1"/>
</dbReference>
<dbReference type="InterPro" id="IPR006091">
    <property type="entry name" value="Acyl-CoA_Oxase/DH_mid-dom"/>
</dbReference>
<evidence type="ECO:0000259" key="9">
    <source>
        <dbReference type="Pfam" id="PF02771"/>
    </source>
</evidence>
<keyword evidence="5 6" id="KW-0560">Oxidoreductase</keyword>
<evidence type="ECO:0000256" key="6">
    <source>
        <dbReference type="RuleBase" id="RU362125"/>
    </source>
</evidence>
<dbReference type="PANTHER" id="PTHR43292:SF3">
    <property type="entry name" value="ACYL-COA DEHYDROGENASE FADE29"/>
    <property type="match status" value="1"/>
</dbReference>
<comment type="caution">
    <text evidence="10">The sequence shown here is derived from an EMBL/GenBank/DDBJ whole genome shotgun (WGS) entry which is preliminary data.</text>
</comment>
<dbReference type="Proteomes" id="UP000527324">
    <property type="component" value="Unassembled WGS sequence"/>
</dbReference>
<evidence type="ECO:0000256" key="2">
    <source>
        <dbReference type="ARBA" id="ARBA00009347"/>
    </source>
</evidence>
<dbReference type="InterPro" id="IPR037069">
    <property type="entry name" value="AcylCoA_DH/ox_N_sf"/>
</dbReference>
<reference evidence="10 11" key="1">
    <citation type="submission" date="2020-08" db="EMBL/GenBank/DDBJ databases">
        <title>Genomic Encyclopedia of Type Strains, Phase IV (KMG-IV): sequencing the most valuable type-strain genomes for metagenomic binning, comparative biology and taxonomic classification.</title>
        <authorList>
            <person name="Goeker M."/>
        </authorList>
    </citation>
    <scope>NUCLEOTIDE SEQUENCE [LARGE SCALE GENOMIC DNA]</scope>
    <source>
        <strain evidence="10 11">DSM 4731</strain>
    </source>
</reference>
<feature type="domain" description="Acyl-CoA oxidase/dehydrogenase middle" evidence="8">
    <location>
        <begin position="130"/>
        <end position="224"/>
    </location>
</feature>
<evidence type="ECO:0000259" key="7">
    <source>
        <dbReference type="Pfam" id="PF00441"/>
    </source>
</evidence>
<dbReference type="InterPro" id="IPR052161">
    <property type="entry name" value="Mycobact_Acyl-CoA_DH"/>
</dbReference>
<dbReference type="EC" id="1.3.8.7" evidence="10"/>
<comment type="similarity">
    <text evidence="2 6">Belongs to the acyl-CoA dehydrogenase family.</text>
</comment>
<dbReference type="Gene3D" id="1.10.540.10">
    <property type="entry name" value="Acyl-CoA dehydrogenase/oxidase, N-terminal domain"/>
    <property type="match status" value="1"/>
</dbReference>
<dbReference type="Gene3D" id="1.20.140.10">
    <property type="entry name" value="Butyryl-CoA Dehydrogenase, subunit A, domain 3"/>
    <property type="match status" value="1"/>
</dbReference>
<keyword evidence="3 6" id="KW-0285">Flavoprotein</keyword>
<dbReference type="GO" id="GO:0005886">
    <property type="term" value="C:plasma membrane"/>
    <property type="evidence" value="ECO:0007669"/>
    <property type="project" value="TreeGrafter"/>
</dbReference>
<feature type="domain" description="Acyl-CoA dehydrogenase/oxidase C-terminal" evidence="7">
    <location>
        <begin position="236"/>
        <end position="389"/>
    </location>
</feature>
<accession>A0A7W9C4H9</accession>
<dbReference type="AlphaFoldDB" id="A0A7W9C4H9"/>
<dbReference type="Pfam" id="PF00441">
    <property type="entry name" value="Acyl-CoA_dh_1"/>
    <property type="match status" value="1"/>
</dbReference>
<protein>
    <submittedName>
        <fullName evidence="10">Acyl-CoA dehydrogenase</fullName>
        <ecNumber evidence="10">1.3.8.7</ecNumber>
    </submittedName>
</protein>
<dbReference type="GO" id="GO:0070991">
    <property type="term" value="F:medium-chain fatty acyl-CoA dehydrogenase activity"/>
    <property type="evidence" value="ECO:0007669"/>
    <property type="project" value="UniProtKB-EC"/>
</dbReference>
<dbReference type="InterPro" id="IPR046373">
    <property type="entry name" value="Acyl-CoA_Oxase/DH_mid-dom_sf"/>
</dbReference>
<proteinExistence type="inferred from homology"/>
<evidence type="ECO:0000313" key="10">
    <source>
        <dbReference type="EMBL" id="MBB5738961.1"/>
    </source>
</evidence>
<dbReference type="GO" id="GO:0050660">
    <property type="term" value="F:flavin adenine dinucleotide binding"/>
    <property type="evidence" value="ECO:0007669"/>
    <property type="project" value="InterPro"/>
</dbReference>
<evidence type="ECO:0000256" key="3">
    <source>
        <dbReference type="ARBA" id="ARBA00022630"/>
    </source>
</evidence>
<dbReference type="Pfam" id="PF02770">
    <property type="entry name" value="Acyl-CoA_dh_M"/>
    <property type="match status" value="1"/>
</dbReference>
<dbReference type="EMBL" id="JACHOQ010000001">
    <property type="protein sequence ID" value="MBB5738961.1"/>
    <property type="molecule type" value="Genomic_DNA"/>
</dbReference>
<organism evidence="10 11">
    <name type="scientific">Brevundimonas aurantiaca</name>
    <dbReference type="NCBI Taxonomy" id="74316"/>
    <lineage>
        <taxon>Bacteria</taxon>
        <taxon>Pseudomonadati</taxon>
        <taxon>Pseudomonadota</taxon>
        <taxon>Alphaproteobacteria</taxon>
        <taxon>Caulobacterales</taxon>
        <taxon>Caulobacteraceae</taxon>
        <taxon>Brevundimonas</taxon>
    </lineage>
</organism>
<evidence type="ECO:0000256" key="1">
    <source>
        <dbReference type="ARBA" id="ARBA00001974"/>
    </source>
</evidence>
<dbReference type="PANTHER" id="PTHR43292">
    <property type="entry name" value="ACYL-COA DEHYDROGENASE"/>
    <property type="match status" value="1"/>
</dbReference>
<name>A0A7W9C4H9_9CAUL</name>
<keyword evidence="11" id="KW-1185">Reference proteome</keyword>
<feature type="domain" description="Acyl-CoA dehydrogenase/oxidase N-terminal" evidence="9">
    <location>
        <begin position="5"/>
        <end position="126"/>
    </location>
</feature>
<dbReference type="RefSeq" id="WP_183215106.1">
    <property type="nucleotide sequence ID" value="NZ_CAJFZW010000008.1"/>
</dbReference>
<keyword evidence="4 6" id="KW-0274">FAD</keyword>
<dbReference type="InterPro" id="IPR036250">
    <property type="entry name" value="AcylCo_DH-like_C"/>
</dbReference>
<comment type="cofactor">
    <cofactor evidence="1 6">
        <name>FAD</name>
        <dbReference type="ChEBI" id="CHEBI:57692"/>
    </cofactor>
</comment>
<dbReference type="InterPro" id="IPR013786">
    <property type="entry name" value="AcylCoA_DH/ox_N"/>
</dbReference>
<dbReference type="InterPro" id="IPR009075">
    <property type="entry name" value="AcylCo_DH/oxidase_C"/>
</dbReference>
<evidence type="ECO:0000256" key="5">
    <source>
        <dbReference type="ARBA" id="ARBA00023002"/>
    </source>
</evidence>
<evidence type="ECO:0000256" key="4">
    <source>
        <dbReference type="ARBA" id="ARBA00022827"/>
    </source>
</evidence>
<sequence length="394" mass="43620">MTDLDAFRTETRAWLEENCPPEVRGPMASEADTIWGGRDAVFATPGHRLWLERMGARGWTAPEWPREYGGGGLSREEAKVLASELRRIKAQPALASFGVWMLGPALLAFGTEEQKKRFLPEIVRGEIRWCQGYSEPGAGSDLASIQTKAEDRGDHWIVNGQKIWTSYADKADWIFCLVRTDPEAPKHLGISFVLFDMKTPGVTTRPITLISGKSPFCETFFDDVRVEKENLVGTLNRGWDVAKYLLAHERTMIGAMGEVGAGRPLHQTALETIGADAEGRLDDPMLRARIAELEIDAAAFRLAMERAGDQMKAKQAHPAIASMLKYYGSELNKRRHELRMAAGGIDALEWEGERSHGGAAARDWLRTKANSIEGGTSEIQLNIIAKHLLQLPGA</sequence>
<gene>
    <name evidence="10" type="ORF">GGQ93_000652</name>
</gene>
<dbReference type="SUPFAM" id="SSF47203">
    <property type="entry name" value="Acyl-CoA dehydrogenase C-terminal domain-like"/>
    <property type="match status" value="1"/>
</dbReference>
<evidence type="ECO:0000259" key="8">
    <source>
        <dbReference type="Pfam" id="PF02770"/>
    </source>
</evidence>
<dbReference type="InterPro" id="IPR009100">
    <property type="entry name" value="AcylCoA_DH/oxidase_NM_dom_sf"/>
</dbReference>